<dbReference type="HAMAP" id="MF_01497">
    <property type="entry name" value="SrkA_kinase"/>
    <property type="match status" value="1"/>
</dbReference>
<dbReference type="PANTHER" id="PTHR39573:SF1">
    <property type="entry name" value="STRESS RESPONSE KINASE A"/>
    <property type="match status" value="1"/>
</dbReference>
<dbReference type="AlphaFoldDB" id="A0A370U846"/>
<evidence type="ECO:0000256" key="3">
    <source>
        <dbReference type="ARBA" id="ARBA00022553"/>
    </source>
</evidence>
<dbReference type="EMBL" id="QKRA01000005">
    <property type="protein sequence ID" value="RDL43966.1"/>
    <property type="molecule type" value="Genomic_DNA"/>
</dbReference>
<keyword evidence="14" id="KW-1185">Reference proteome</keyword>
<evidence type="ECO:0000259" key="12">
    <source>
        <dbReference type="Pfam" id="PF01636"/>
    </source>
</evidence>
<dbReference type="GO" id="GO:0005524">
    <property type="term" value="F:ATP binding"/>
    <property type="evidence" value="ECO:0007669"/>
    <property type="project" value="UniProtKB-UniRule"/>
</dbReference>
<comment type="catalytic activity">
    <reaction evidence="11">
        <text>L-seryl-[protein] + ATP = O-phospho-L-seryl-[protein] + ADP + H(+)</text>
        <dbReference type="Rhea" id="RHEA:17989"/>
        <dbReference type="Rhea" id="RHEA-COMP:9863"/>
        <dbReference type="Rhea" id="RHEA-COMP:11604"/>
        <dbReference type="ChEBI" id="CHEBI:15378"/>
        <dbReference type="ChEBI" id="CHEBI:29999"/>
        <dbReference type="ChEBI" id="CHEBI:30616"/>
        <dbReference type="ChEBI" id="CHEBI:83421"/>
        <dbReference type="ChEBI" id="CHEBI:456216"/>
        <dbReference type="EC" id="2.7.11.1"/>
    </reaction>
</comment>
<evidence type="ECO:0000313" key="14">
    <source>
        <dbReference type="Proteomes" id="UP000254326"/>
    </source>
</evidence>
<comment type="cofactor">
    <cofactor evidence="11">
        <name>Mg(2+)</name>
        <dbReference type="ChEBI" id="CHEBI:18420"/>
    </cofactor>
</comment>
<dbReference type="GO" id="GO:0004674">
    <property type="term" value="F:protein serine/threonine kinase activity"/>
    <property type="evidence" value="ECO:0007669"/>
    <property type="project" value="UniProtKB-UniRule"/>
</dbReference>
<dbReference type="GO" id="GO:0005737">
    <property type="term" value="C:cytoplasm"/>
    <property type="evidence" value="ECO:0007669"/>
    <property type="project" value="UniProtKB-SubCell"/>
</dbReference>
<evidence type="ECO:0000256" key="1">
    <source>
        <dbReference type="ARBA" id="ARBA00022490"/>
    </source>
</evidence>
<dbReference type="Proteomes" id="UP000254326">
    <property type="component" value="Unassembled WGS sequence"/>
</dbReference>
<keyword evidence="7 11" id="KW-0418">Kinase</keyword>
<dbReference type="InterPro" id="IPR032882">
    <property type="entry name" value="SrkA/RdoA"/>
</dbReference>
<keyword evidence="6 11" id="KW-0547">Nucleotide-binding</keyword>
<accession>A0A370U846</accession>
<evidence type="ECO:0000256" key="9">
    <source>
        <dbReference type="ARBA" id="ARBA00022842"/>
    </source>
</evidence>
<dbReference type="Gene3D" id="3.30.200.70">
    <property type="match status" value="1"/>
</dbReference>
<comment type="similarity">
    <text evidence="11">Belongs to the SrkA/RdoA protein kinase family.</text>
</comment>
<comment type="catalytic activity">
    <reaction evidence="11">
        <text>L-threonyl-[protein] + ATP = O-phospho-L-threonyl-[protein] + ADP + H(+)</text>
        <dbReference type="Rhea" id="RHEA:46608"/>
        <dbReference type="Rhea" id="RHEA-COMP:11060"/>
        <dbReference type="Rhea" id="RHEA-COMP:11605"/>
        <dbReference type="ChEBI" id="CHEBI:15378"/>
        <dbReference type="ChEBI" id="CHEBI:30013"/>
        <dbReference type="ChEBI" id="CHEBI:30616"/>
        <dbReference type="ChEBI" id="CHEBI:61977"/>
        <dbReference type="ChEBI" id="CHEBI:456216"/>
        <dbReference type="EC" id="2.7.11.1"/>
    </reaction>
</comment>
<dbReference type="SUPFAM" id="SSF56112">
    <property type="entry name" value="Protein kinase-like (PK-like)"/>
    <property type="match status" value="1"/>
</dbReference>
<feature type="binding site" evidence="11">
    <location>
        <position position="207"/>
    </location>
    <ligand>
        <name>Mg(2+)</name>
        <dbReference type="ChEBI" id="CHEBI:18420"/>
    </ligand>
</feature>
<dbReference type="Gene3D" id="1.20.1270.170">
    <property type="match status" value="1"/>
</dbReference>
<dbReference type="NCBIfam" id="NF008738">
    <property type="entry name" value="PRK11768.1"/>
    <property type="match status" value="1"/>
</dbReference>
<keyword evidence="2 11" id="KW-0723">Serine/threonine-protein kinase</keyword>
<protein>
    <recommendedName>
        <fullName evidence="11">Stress response kinase A</fullName>
        <ecNumber evidence="11">2.7.11.1</ecNumber>
    </recommendedName>
    <alternativeName>
        <fullName evidence="11">Serine/threonine-protein kinase SrkA</fullName>
    </alternativeName>
</protein>
<keyword evidence="3 11" id="KW-0597">Phosphoprotein</keyword>
<gene>
    <name evidence="11" type="primary">srkA</name>
    <name evidence="13" type="ORF">DN730_12370</name>
</gene>
<proteinExistence type="inferred from homology"/>
<name>A0A370U846_9GAMM</name>
<keyword evidence="8 11" id="KW-0067">ATP-binding</keyword>
<organism evidence="13 14">
    <name type="scientific">Marinomonas piezotolerans</name>
    <dbReference type="NCBI Taxonomy" id="2213058"/>
    <lineage>
        <taxon>Bacteria</taxon>
        <taxon>Pseudomonadati</taxon>
        <taxon>Pseudomonadota</taxon>
        <taxon>Gammaproteobacteria</taxon>
        <taxon>Oceanospirillales</taxon>
        <taxon>Oceanospirillaceae</taxon>
        <taxon>Marinomonas</taxon>
    </lineage>
</organism>
<evidence type="ECO:0000256" key="2">
    <source>
        <dbReference type="ARBA" id="ARBA00022527"/>
    </source>
</evidence>
<comment type="subunit">
    <text evidence="11">Monomer.</text>
</comment>
<keyword evidence="4 11" id="KW-0808">Transferase</keyword>
<dbReference type="Pfam" id="PF01636">
    <property type="entry name" value="APH"/>
    <property type="match status" value="1"/>
</dbReference>
<keyword evidence="5 11" id="KW-0479">Metal-binding</keyword>
<dbReference type="InterPro" id="IPR011009">
    <property type="entry name" value="Kinase-like_dom_sf"/>
</dbReference>
<dbReference type="Gene3D" id="1.10.510.10">
    <property type="entry name" value="Transferase(Phosphotransferase) domain 1"/>
    <property type="match status" value="1"/>
</dbReference>
<feature type="active site" evidence="11">
    <location>
        <position position="219"/>
    </location>
</feature>
<comment type="subcellular location">
    <subcellularLocation>
        <location evidence="11">Cytoplasm</location>
    </subcellularLocation>
</comment>
<evidence type="ECO:0000256" key="11">
    <source>
        <dbReference type="HAMAP-Rule" id="MF_01497"/>
    </source>
</evidence>
<keyword evidence="9 11" id="KW-0460">Magnesium</keyword>
<sequence length="322" mass="37417">MTQQHPYGALTPDTVINAVESLGLYSDFRQYPLNSYENRVYQVGIEDSTPLIVKFYRPGRWTPAQIQEEHDVLAMLDQQGIAVAAPMTFDGKTLFEYNNFHFSVTQKLTGMPLEAGDLDQLYAIGELVGHLHHQTQTWTTPKRPLIEPKVRTLTASKLVENCPFLPKTLVARYRQLAQQLIEKMTITEQRCPTNRPRFIHGDCHRSNLLNCEGTLTLLDFDDCRMGLAIQDLWLHVSEADTKQQQLSELIEGYENYHPFDTRELDLIDVFMAERHIAYTAWIAERWQDPAFPAIFPHFKGEDFWLQHLNDLDDILKQWGQWR</sequence>
<feature type="domain" description="Aminoglycoside phosphotransferase" evidence="12">
    <location>
        <begin position="34"/>
        <end position="263"/>
    </location>
</feature>
<evidence type="ECO:0000256" key="5">
    <source>
        <dbReference type="ARBA" id="ARBA00022723"/>
    </source>
</evidence>
<evidence type="ECO:0000256" key="4">
    <source>
        <dbReference type="ARBA" id="ARBA00022679"/>
    </source>
</evidence>
<reference evidence="13 14" key="1">
    <citation type="submission" date="2018-06" db="EMBL/GenBank/DDBJ databases">
        <title>Marinomonas sp. YLB-05 draft genome sequence.</title>
        <authorList>
            <person name="Yu L."/>
            <person name="Tang X."/>
        </authorList>
    </citation>
    <scope>NUCLEOTIDE SEQUENCE [LARGE SCALE GENOMIC DNA]</scope>
    <source>
        <strain evidence="13 14">YLB-05</strain>
    </source>
</reference>
<dbReference type="InterPro" id="IPR002575">
    <property type="entry name" value="Aminoglycoside_PTrfase"/>
</dbReference>
<evidence type="ECO:0000313" key="13">
    <source>
        <dbReference type="EMBL" id="RDL43966.1"/>
    </source>
</evidence>
<evidence type="ECO:0000256" key="8">
    <source>
        <dbReference type="ARBA" id="ARBA00022840"/>
    </source>
</evidence>
<dbReference type="RefSeq" id="WP_115468451.1">
    <property type="nucleotide sequence ID" value="NZ_QKRA01000005.1"/>
</dbReference>
<evidence type="ECO:0000256" key="10">
    <source>
        <dbReference type="ARBA" id="ARBA00023016"/>
    </source>
</evidence>
<comment type="function">
    <text evidence="11">A protein kinase that phosphorylates Ser and Thr residues. Probably acts to suppress the effects of stress linked to accumulation of reactive oxygen species. Probably involved in the extracytoplasmic stress response.</text>
</comment>
<evidence type="ECO:0000256" key="6">
    <source>
        <dbReference type="ARBA" id="ARBA00022741"/>
    </source>
</evidence>
<feature type="active site" description="Proton acceptor" evidence="11">
    <location>
        <position position="202"/>
    </location>
</feature>
<dbReference type="EC" id="2.7.11.1" evidence="11"/>
<feature type="binding site" evidence="11">
    <location>
        <position position="219"/>
    </location>
    <ligand>
        <name>Mg(2+)</name>
        <dbReference type="ChEBI" id="CHEBI:18420"/>
    </ligand>
</feature>
<dbReference type="PANTHER" id="PTHR39573">
    <property type="entry name" value="STRESS RESPONSE KINASE A"/>
    <property type="match status" value="1"/>
</dbReference>
<dbReference type="OrthoDB" id="5392197at2"/>
<evidence type="ECO:0000256" key="7">
    <source>
        <dbReference type="ARBA" id="ARBA00022777"/>
    </source>
</evidence>
<dbReference type="GO" id="GO:0000287">
    <property type="term" value="F:magnesium ion binding"/>
    <property type="evidence" value="ECO:0007669"/>
    <property type="project" value="UniProtKB-UniRule"/>
</dbReference>
<feature type="site" description="ATP" evidence="11">
    <location>
        <position position="35"/>
    </location>
</feature>
<keyword evidence="10 11" id="KW-0346">Stress response</keyword>
<dbReference type="GO" id="GO:0106310">
    <property type="term" value="F:protein serine kinase activity"/>
    <property type="evidence" value="ECO:0007669"/>
    <property type="project" value="RHEA"/>
</dbReference>
<comment type="caution">
    <text evidence="13">The sequence shown here is derived from an EMBL/GenBank/DDBJ whole genome shotgun (WGS) entry which is preliminary data.</text>
</comment>
<keyword evidence="1 11" id="KW-0963">Cytoplasm</keyword>